<gene>
    <name evidence="1" type="ORF">METZ01_LOCUS261586</name>
</gene>
<dbReference type="Gene3D" id="3.30.420.40">
    <property type="match status" value="1"/>
</dbReference>
<organism evidence="1">
    <name type="scientific">marine metagenome</name>
    <dbReference type="NCBI Taxonomy" id="408172"/>
    <lineage>
        <taxon>unclassified sequences</taxon>
        <taxon>metagenomes</taxon>
        <taxon>ecological metagenomes</taxon>
    </lineage>
</organism>
<reference evidence="1" key="1">
    <citation type="submission" date="2018-05" db="EMBL/GenBank/DDBJ databases">
        <authorList>
            <person name="Lanie J.A."/>
            <person name="Ng W.-L."/>
            <person name="Kazmierczak K.M."/>
            <person name="Andrzejewski T.M."/>
            <person name="Davidsen T.M."/>
            <person name="Wayne K.J."/>
            <person name="Tettelin H."/>
            <person name="Glass J.I."/>
            <person name="Rusch D."/>
            <person name="Podicherti R."/>
            <person name="Tsui H.-C.T."/>
            <person name="Winkler M.E."/>
        </authorList>
    </citation>
    <scope>NUCLEOTIDE SEQUENCE</scope>
</reference>
<name>A0A382JBI7_9ZZZZ</name>
<proteinExistence type="predicted"/>
<feature type="non-terminal residue" evidence="1">
    <location>
        <position position="35"/>
    </location>
</feature>
<dbReference type="InterPro" id="IPR043129">
    <property type="entry name" value="ATPase_NBD"/>
</dbReference>
<dbReference type="AlphaFoldDB" id="A0A382JBI7"/>
<sequence length="35" mass="3519">MNYVIGIDGGGSKTVGLIATPNGKILSRAEVGESN</sequence>
<dbReference type="EMBL" id="UINC01072821">
    <property type="protein sequence ID" value="SVC08732.1"/>
    <property type="molecule type" value="Genomic_DNA"/>
</dbReference>
<evidence type="ECO:0000313" key="1">
    <source>
        <dbReference type="EMBL" id="SVC08732.1"/>
    </source>
</evidence>
<evidence type="ECO:0008006" key="2">
    <source>
        <dbReference type="Google" id="ProtNLM"/>
    </source>
</evidence>
<dbReference type="SUPFAM" id="SSF53067">
    <property type="entry name" value="Actin-like ATPase domain"/>
    <property type="match status" value="1"/>
</dbReference>
<protein>
    <recommendedName>
        <fullName evidence="2">ATPase BadF/BadG/BcrA/BcrD type domain-containing protein</fullName>
    </recommendedName>
</protein>
<accession>A0A382JBI7</accession>